<dbReference type="Pfam" id="PF01478">
    <property type="entry name" value="Peptidase_A24"/>
    <property type="match status" value="1"/>
</dbReference>
<dbReference type="Gene3D" id="1.20.120.1220">
    <property type="match status" value="1"/>
</dbReference>
<evidence type="ECO:0000313" key="11">
    <source>
        <dbReference type="Proteomes" id="UP000886724"/>
    </source>
</evidence>
<dbReference type="GO" id="GO:0006465">
    <property type="term" value="P:signal peptide processing"/>
    <property type="evidence" value="ECO:0007669"/>
    <property type="project" value="TreeGrafter"/>
</dbReference>
<name>A0A9D2BMH6_9FIRM</name>
<reference evidence="10" key="1">
    <citation type="journal article" date="2021" name="PeerJ">
        <title>Extensive microbial diversity within the chicken gut microbiome revealed by metagenomics and culture.</title>
        <authorList>
            <person name="Gilroy R."/>
            <person name="Ravi A."/>
            <person name="Getino M."/>
            <person name="Pursley I."/>
            <person name="Horton D.L."/>
            <person name="Alikhan N.F."/>
            <person name="Baker D."/>
            <person name="Gharbi K."/>
            <person name="Hall N."/>
            <person name="Watson M."/>
            <person name="Adriaenssens E.M."/>
            <person name="Foster-Nyarko E."/>
            <person name="Jarju S."/>
            <person name="Secka A."/>
            <person name="Antonio M."/>
            <person name="Oren A."/>
            <person name="Chaudhuri R.R."/>
            <person name="La Ragione R."/>
            <person name="Hildebrand F."/>
            <person name="Pallen M.J."/>
        </authorList>
    </citation>
    <scope>NUCLEOTIDE SEQUENCE</scope>
    <source>
        <strain evidence="10">ChiGjej1B1-14440</strain>
    </source>
</reference>
<feature type="domain" description="Prepilin type IV endopeptidase peptidase" evidence="8">
    <location>
        <begin position="96"/>
        <end position="198"/>
    </location>
</feature>
<evidence type="ECO:0000256" key="4">
    <source>
        <dbReference type="ARBA" id="ARBA00022692"/>
    </source>
</evidence>
<dbReference type="Proteomes" id="UP000886724">
    <property type="component" value="Unassembled WGS sequence"/>
</dbReference>
<dbReference type="InterPro" id="IPR010627">
    <property type="entry name" value="Prepilin_pept_A24_N"/>
</dbReference>
<comment type="subcellular location">
    <subcellularLocation>
        <location evidence="1">Cell membrane</location>
        <topology evidence="1">Multi-pass membrane protein</topology>
    </subcellularLocation>
</comment>
<dbReference type="GO" id="GO:0004190">
    <property type="term" value="F:aspartic-type endopeptidase activity"/>
    <property type="evidence" value="ECO:0007669"/>
    <property type="project" value="InterPro"/>
</dbReference>
<evidence type="ECO:0000259" key="9">
    <source>
        <dbReference type="Pfam" id="PF06750"/>
    </source>
</evidence>
<dbReference type="PANTHER" id="PTHR30487:SF0">
    <property type="entry name" value="PREPILIN LEADER PEPTIDASE_N-METHYLTRANSFERASE-RELATED"/>
    <property type="match status" value="1"/>
</dbReference>
<feature type="transmembrane region" description="Helical" evidence="7">
    <location>
        <begin position="87"/>
        <end position="107"/>
    </location>
</feature>
<evidence type="ECO:0000256" key="5">
    <source>
        <dbReference type="ARBA" id="ARBA00022989"/>
    </source>
</evidence>
<dbReference type="AlphaFoldDB" id="A0A9D2BMH6"/>
<evidence type="ECO:0000259" key="8">
    <source>
        <dbReference type="Pfam" id="PF01478"/>
    </source>
</evidence>
<evidence type="ECO:0000256" key="3">
    <source>
        <dbReference type="ARBA" id="ARBA00022475"/>
    </source>
</evidence>
<keyword evidence="5 7" id="KW-1133">Transmembrane helix</keyword>
<feature type="domain" description="Prepilin peptidase A24 N-terminal" evidence="9">
    <location>
        <begin position="4"/>
        <end position="86"/>
    </location>
</feature>
<gene>
    <name evidence="10" type="ORF">H9980_03055</name>
</gene>
<keyword evidence="6 7" id="KW-0472">Membrane</keyword>
<proteinExistence type="inferred from homology"/>
<reference evidence="10" key="2">
    <citation type="submission" date="2021-04" db="EMBL/GenBank/DDBJ databases">
        <authorList>
            <person name="Gilroy R."/>
        </authorList>
    </citation>
    <scope>NUCLEOTIDE SEQUENCE</scope>
    <source>
        <strain evidence="10">ChiGjej1B1-14440</strain>
    </source>
</reference>
<keyword evidence="3" id="KW-1003">Cell membrane</keyword>
<dbReference type="GO" id="GO:0005886">
    <property type="term" value="C:plasma membrane"/>
    <property type="evidence" value="ECO:0007669"/>
    <property type="project" value="UniProtKB-SubCell"/>
</dbReference>
<dbReference type="EMBL" id="DXET01000076">
    <property type="protein sequence ID" value="HIX80937.1"/>
    <property type="molecule type" value="Genomic_DNA"/>
</dbReference>
<dbReference type="InterPro" id="IPR050882">
    <property type="entry name" value="Prepilin_peptidase/N-MTase"/>
</dbReference>
<feature type="transmembrane region" description="Helical" evidence="7">
    <location>
        <begin position="170"/>
        <end position="199"/>
    </location>
</feature>
<comment type="caution">
    <text evidence="10">The sequence shown here is derived from an EMBL/GenBank/DDBJ whole genome shotgun (WGS) entry which is preliminary data.</text>
</comment>
<feature type="transmembrane region" description="Helical" evidence="7">
    <location>
        <begin position="64"/>
        <end position="81"/>
    </location>
</feature>
<evidence type="ECO:0000256" key="7">
    <source>
        <dbReference type="SAM" id="Phobius"/>
    </source>
</evidence>
<evidence type="ECO:0000256" key="6">
    <source>
        <dbReference type="ARBA" id="ARBA00023136"/>
    </source>
</evidence>
<feature type="transmembrane region" description="Helical" evidence="7">
    <location>
        <begin position="114"/>
        <end position="132"/>
    </location>
</feature>
<organism evidence="10 11">
    <name type="scientific">Candidatus Erysipelatoclostridium merdavium</name>
    <dbReference type="NCBI Taxonomy" id="2838566"/>
    <lineage>
        <taxon>Bacteria</taxon>
        <taxon>Bacillati</taxon>
        <taxon>Bacillota</taxon>
        <taxon>Erysipelotrichia</taxon>
        <taxon>Erysipelotrichales</taxon>
        <taxon>Erysipelotrichales incertae sedis</taxon>
    </lineage>
</organism>
<sequence length="233" mass="26666">MFFIGACFGSFFNVVIYRLPLNESIMKGRSYCPNCYHQLSWYDLLPIVSYLCLKGRCRYCLKKIGISHLVIEIISGILFVYCFYQYAFYKIIIVYFIAMVLLVIALIDLKTFNIYDITIFILFILTIIYRLLTSFDILDMIAGSLVISSLMMGINIFIKDGFGIGDIELMFVSGILLGFNNIIIAFMIAIITGGIYSLFLLLLKKTTMHSYIPFAPFLAGAIFLMLQYENVLL</sequence>
<feature type="transmembrane region" description="Helical" evidence="7">
    <location>
        <begin position="211"/>
        <end position="228"/>
    </location>
</feature>
<dbReference type="PANTHER" id="PTHR30487">
    <property type="entry name" value="TYPE 4 PREPILIN-LIKE PROTEINS LEADER PEPTIDE-PROCESSING ENZYME"/>
    <property type="match status" value="1"/>
</dbReference>
<dbReference type="Pfam" id="PF06750">
    <property type="entry name" value="A24_N_bact"/>
    <property type="match status" value="1"/>
</dbReference>
<keyword evidence="4 7" id="KW-0812">Transmembrane</keyword>
<feature type="transmembrane region" description="Helical" evidence="7">
    <location>
        <begin position="138"/>
        <end position="158"/>
    </location>
</feature>
<evidence type="ECO:0000256" key="1">
    <source>
        <dbReference type="ARBA" id="ARBA00004651"/>
    </source>
</evidence>
<accession>A0A9D2BMH6</accession>
<evidence type="ECO:0000256" key="2">
    <source>
        <dbReference type="ARBA" id="ARBA00005801"/>
    </source>
</evidence>
<comment type="similarity">
    <text evidence="2">Belongs to the peptidase A24 family.</text>
</comment>
<dbReference type="InterPro" id="IPR000045">
    <property type="entry name" value="Prepilin_IV_endopep_pep"/>
</dbReference>
<evidence type="ECO:0000313" key="10">
    <source>
        <dbReference type="EMBL" id="HIX80937.1"/>
    </source>
</evidence>
<protein>
    <submittedName>
        <fullName evidence="10">Prepilin peptidase</fullName>
    </submittedName>
</protein>